<feature type="transmembrane region" description="Helical" evidence="1">
    <location>
        <begin position="12"/>
        <end position="32"/>
    </location>
</feature>
<accession>A0ABX2N0B3</accession>
<comment type="caution">
    <text evidence="2">The sequence shown here is derived from an EMBL/GenBank/DDBJ whole genome shotgun (WGS) entry which is preliminary data.</text>
</comment>
<evidence type="ECO:0008006" key="4">
    <source>
        <dbReference type="Google" id="ProtNLM"/>
    </source>
</evidence>
<protein>
    <recommendedName>
        <fullName evidence="4">DUF3096 domain-containing protein</fullName>
    </recommendedName>
</protein>
<dbReference type="EMBL" id="JABWMH010000001">
    <property type="protein sequence ID" value="NVD27155.1"/>
    <property type="molecule type" value="Genomic_DNA"/>
</dbReference>
<sequence length="63" mass="7185">MLSFLDAMDARTIVVIGLILPLLVTLGLFFFARGFFRRFWVLILLLAGALEWFLIVQVGPLFL</sequence>
<evidence type="ECO:0000313" key="2">
    <source>
        <dbReference type="EMBL" id="NVD27155.1"/>
    </source>
</evidence>
<dbReference type="Proteomes" id="UP000652427">
    <property type="component" value="Unassembled WGS sequence"/>
</dbReference>
<keyword evidence="3" id="KW-1185">Reference proteome</keyword>
<keyword evidence="1" id="KW-0472">Membrane</keyword>
<proteinExistence type="predicted"/>
<evidence type="ECO:0000256" key="1">
    <source>
        <dbReference type="SAM" id="Phobius"/>
    </source>
</evidence>
<keyword evidence="1" id="KW-0812">Transmembrane</keyword>
<dbReference type="RefSeq" id="WP_176278633.1">
    <property type="nucleotide sequence ID" value="NZ_JABWMH010000001.1"/>
</dbReference>
<name>A0ABX2N0B3_9SPHN</name>
<keyword evidence="1" id="KW-1133">Transmembrane helix</keyword>
<evidence type="ECO:0000313" key="3">
    <source>
        <dbReference type="Proteomes" id="UP000652427"/>
    </source>
</evidence>
<gene>
    <name evidence="2" type="ORF">HUO14_04420</name>
</gene>
<feature type="transmembrane region" description="Helical" evidence="1">
    <location>
        <begin position="39"/>
        <end position="62"/>
    </location>
</feature>
<organism evidence="2 3">
    <name type="scientific">Parasphingorhabdus flavimaris</name>
    <dbReference type="NCBI Taxonomy" id="266812"/>
    <lineage>
        <taxon>Bacteria</taxon>
        <taxon>Pseudomonadati</taxon>
        <taxon>Pseudomonadota</taxon>
        <taxon>Alphaproteobacteria</taxon>
        <taxon>Sphingomonadales</taxon>
        <taxon>Sphingomonadaceae</taxon>
        <taxon>Parasphingorhabdus</taxon>
    </lineage>
</organism>
<reference evidence="2 3" key="1">
    <citation type="submission" date="2020-06" db="EMBL/GenBank/DDBJ databases">
        <authorList>
            <person name="Kim S.-J."/>
            <person name="Park S.-J."/>
        </authorList>
    </citation>
    <scope>NUCLEOTIDE SEQUENCE [LARGE SCALE GENOMIC DNA]</scope>
    <source>
        <strain evidence="2 3">SW-151</strain>
    </source>
</reference>